<evidence type="ECO:0000256" key="5">
    <source>
        <dbReference type="ARBA" id="ARBA00023098"/>
    </source>
</evidence>
<evidence type="ECO:0000256" key="2">
    <source>
        <dbReference type="ARBA" id="ARBA00022692"/>
    </source>
</evidence>
<keyword evidence="2 7" id="KW-0812">Transmembrane</keyword>
<evidence type="ECO:0000259" key="8">
    <source>
        <dbReference type="Pfam" id="PF04116"/>
    </source>
</evidence>
<comment type="caution">
    <text evidence="9">The sequence shown here is derived from an EMBL/GenBank/DDBJ whole genome shotgun (WGS) entry which is preliminary data.</text>
</comment>
<dbReference type="PANTHER" id="PTHR21624">
    <property type="entry name" value="STEROL DESATURASE-RELATED PROTEIN"/>
    <property type="match status" value="1"/>
</dbReference>
<evidence type="ECO:0000256" key="6">
    <source>
        <dbReference type="ARBA" id="ARBA00023136"/>
    </source>
</evidence>
<feature type="transmembrane region" description="Helical" evidence="7">
    <location>
        <begin position="6"/>
        <end position="25"/>
    </location>
</feature>
<gene>
    <name evidence="9" type="ORF">EYC82_01855</name>
</gene>
<dbReference type="Proteomes" id="UP001143304">
    <property type="component" value="Unassembled WGS sequence"/>
</dbReference>
<feature type="domain" description="Fatty acid hydroxylase" evidence="8">
    <location>
        <begin position="78"/>
        <end position="212"/>
    </location>
</feature>
<name>A0ABT3T1G7_9GAMM</name>
<dbReference type="InterPro" id="IPR051689">
    <property type="entry name" value="Sterol_desaturase/TMEM195"/>
</dbReference>
<sequence>MDLITYALPIFALLILTEAIFSAWRGQQVYVGRDFAASMSQLSMNIVVKLGAQGAIVGLYFFLYQFRLFELDNGPLQWIFTLIVLDFCFYWYHRCSHRVRFLWCAHVVHHSSEQMNYGTALRQSPTGPLTIVLFYWPLPLLGFHPLVIASAGAVATIYGFWTHTETIRKLPAPLEWFFTTPSHHRAHHGSNPEYIDKNYANLLIIWDRLFGTFEPEVAPVRYGLINNIGTYNPIRIAFTEWLSLLKDTVRTRSLIRVKQLWTNPPGWKPGLDDHYSISTTAAAGRAETTADVELARR</sequence>
<evidence type="ECO:0000313" key="10">
    <source>
        <dbReference type="Proteomes" id="UP001143304"/>
    </source>
</evidence>
<dbReference type="Pfam" id="PF04116">
    <property type="entry name" value="FA_hydroxylase"/>
    <property type="match status" value="1"/>
</dbReference>
<organism evidence="9 10">
    <name type="scientific">Candidatus Marimicrobium litorale</name>
    <dbReference type="NCBI Taxonomy" id="2518991"/>
    <lineage>
        <taxon>Bacteria</taxon>
        <taxon>Pseudomonadati</taxon>
        <taxon>Pseudomonadota</taxon>
        <taxon>Gammaproteobacteria</taxon>
        <taxon>Cellvibrionales</taxon>
        <taxon>Halieaceae</taxon>
        <taxon>Marimicrobium</taxon>
    </lineage>
</organism>
<proteinExistence type="predicted"/>
<evidence type="ECO:0000256" key="7">
    <source>
        <dbReference type="SAM" id="Phobius"/>
    </source>
</evidence>
<evidence type="ECO:0000256" key="3">
    <source>
        <dbReference type="ARBA" id="ARBA00022989"/>
    </source>
</evidence>
<feature type="transmembrane region" description="Helical" evidence="7">
    <location>
        <begin position="46"/>
        <end position="63"/>
    </location>
</feature>
<evidence type="ECO:0000256" key="1">
    <source>
        <dbReference type="ARBA" id="ARBA00004127"/>
    </source>
</evidence>
<keyword evidence="3 7" id="KW-1133">Transmembrane helix</keyword>
<keyword evidence="6 7" id="KW-0472">Membrane</keyword>
<evidence type="ECO:0000313" key="9">
    <source>
        <dbReference type="EMBL" id="MCX2976101.1"/>
    </source>
</evidence>
<keyword evidence="5" id="KW-0443">Lipid metabolism</keyword>
<dbReference type="EMBL" id="SHNO01000001">
    <property type="protein sequence ID" value="MCX2976101.1"/>
    <property type="molecule type" value="Genomic_DNA"/>
</dbReference>
<evidence type="ECO:0000256" key="4">
    <source>
        <dbReference type="ARBA" id="ARBA00023002"/>
    </source>
</evidence>
<keyword evidence="10" id="KW-1185">Reference proteome</keyword>
<reference evidence="9" key="1">
    <citation type="submission" date="2019-02" db="EMBL/GenBank/DDBJ databases">
        <authorList>
            <person name="Li S.-H."/>
        </authorList>
    </citation>
    <scope>NUCLEOTIDE SEQUENCE</scope>
    <source>
        <strain evidence="9">IMCC11814</strain>
    </source>
</reference>
<comment type="subcellular location">
    <subcellularLocation>
        <location evidence="1">Endomembrane system</location>
        <topology evidence="1">Multi-pass membrane protein</topology>
    </subcellularLocation>
</comment>
<keyword evidence="4" id="KW-0560">Oxidoreductase</keyword>
<accession>A0ABT3T1G7</accession>
<feature type="transmembrane region" description="Helical" evidence="7">
    <location>
        <begin position="75"/>
        <end position="92"/>
    </location>
</feature>
<dbReference type="PANTHER" id="PTHR21624:SF1">
    <property type="entry name" value="ALKYLGLYCEROL MONOOXYGENASE"/>
    <property type="match status" value="1"/>
</dbReference>
<dbReference type="InterPro" id="IPR006694">
    <property type="entry name" value="Fatty_acid_hydroxylase"/>
</dbReference>
<protein>
    <submittedName>
        <fullName evidence="9">Sterol desaturase family protein</fullName>
    </submittedName>
</protein>
<feature type="transmembrane region" description="Helical" evidence="7">
    <location>
        <begin position="132"/>
        <end position="161"/>
    </location>
</feature>